<reference evidence="6" key="1">
    <citation type="submission" date="2022-11" db="EMBL/GenBank/DDBJ databases">
        <title>Parathalassolutuus dongxingensis gen. nov., sp. nov., a novel member of family Oceanospirillaceae isolated from a coastal shrimp pond in Guangxi, China.</title>
        <authorList>
            <person name="Chen H."/>
        </authorList>
    </citation>
    <scope>NUCLEOTIDE SEQUENCE</scope>
    <source>
        <strain evidence="6">G-43</strain>
    </source>
</reference>
<sequence length="131" mass="14528">MLKGSCLCGAVQYELDGELGPMVMCHCQRCRKANGAAYAVNAPINSAEFRWVSGETALAEFESSPGVLRVFCQRCASPLISRRVSQPELFRLRLGTLDTPIDARPTAHIFVGSKAEWDEIHDDLPQYTERP</sequence>
<dbReference type="SUPFAM" id="SSF51316">
    <property type="entry name" value="Mss4-like"/>
    <property type="match status" value="1"/>
</dbReference>
<dbReference type="GO" id="GO:0016846">
    <property type="term" value="F:carbon-sulfur lyase activity"/>
    <property type="evidence" value="ECO:0007669"/>
    <property type="project" value="InterPro"/>
</dbReference>
<dbReference type="Pfam" id="PF04828">
    <property type="entry name" value="GFA"/>
    <property type="match status" value="1"/>
</dbReference>
<evidence type="ECO:0000256" key="2">
    <source>
        <dbReference type="ARBA" id="ARBA00022723"/>
    </source>
</evidence>
<dbReference type="InterPro" id="IPR006913">
    <property type="entry name" value="CENP-V/GFA"/>
</dbReference>
<feature type="domain" description="CENP-V/GFA" evidence="5">
    <location>
        <begin position="2"/>
        <end position="118"/>
    </location>
</feature>
<dbReference type="PANTHER" id="PTHR33337:SF40">
    <property type="entry name" value="CENP-V_GFA DOMAIN-CONTAINING PROTEIN-RELATED"/>
    <property type="match status" value="1"/>
</dbReference>
<dbReference type="AlphaFoldDB" id="A0A9X3EBQ0"/>
<name>A0A9X3EBQ0_9GAMM</name>
<keyword evidence="7" id="KW-1185">Reference proteome</keyword>
<dbReference type="Proteomes" id="UP001150830">
    <property type="component" value="Unassembled WGS sequence"/>
</dbReference>
<dbReference type="EMBL" id="JAPNOA010000018">
    <property type="protein sequence ID" value="MCY0964602.1"/>
    <property type="molecule type" value="Genomic_DNA"/>
</dbReference>
<keyword evidence="2" id="KW-0479">Metal-binding</keyword>
<comment type="caution">
    <text evidence="6">The sequence shown here is derived from an EMBL/GenBank/DDBJ whole genome shotgun (WGS) entry which is preliminary data.</text>
</comment>
<proteinExistence type="inferred from homology"/>
<dbReference type="PROSITE" id="PS51891">
    <property type="entry name" value="CENP_V_GFA"/>
    <property type="match status" value="1"/>
</dbReference>
<evidence type="ECO:0000259" key="5">
    <source>
        <dbReference type="PROSITE" id="PS51891"/>
    </source>
</evidence>
<gene>
    <name evidence="6" type="ORF">OUO13_05335</name>
</gene>
<dbReference type="PANTHER" id="PTHR33337">
    <property type="entry name" value="GFA DOMAIN-CONTAINING PROTEIN"/>
    <property type="match status" value="1"/>
</dbReference>
<dbReference type="Gene3D" id="3.90.1590.10">
    <property type="entry name" value="glutathione-dependent formaldehyde- activating enzyme (gfa)"/>
    <property type="match status" value="1"/>
</dbReference>
<comment type="similarity">
    <text evidence="1">Belongs to the Gfa family.</text>
</comment>
<evidence type="ECO:0000313" key="7">
    <source>
        <dbReference type="Proteomes" id="UP001150830"/>
    </source>
</evidence>
<dbReference type="GO" id="GO:0046872">
    <property type="term" value="F:metal ion binding"/>
    <property type="evidence" value="ECO:0007669"/>
    <property type="project" value="UniProtKB-KW"/>
</dbReference>
<evidence type="ECO:0000313" key="6">
    <source>
        <dbReference type="EMBL" id="MCY0964602.1"/>
    </source>
</evidence>
<dbReference type="RefSeq" id="WP_283172817.1">
    <property type="nucleotide sequence ID" value="NZ_JAPNOA010000018.1"/>
</dbReference>
<dbReference type="InterPro" id="IPR011057">
    <property type="entry name" value="Mss4-like_sf"/>
</dbReference>
<keyword evidence="3" id="KW-0862">Zinc</keyword>
<accession>A0A9X3EBQ0</accession>
<evidence type="ECO:0000256" key="1">
    <source>
        <dbReference type="ARBA" id="ARBA00005495"/>
    </source>
</evidence>
<evidence type="ECO:0000256" key="3">
    <source>
        <dbReference type="ARBA" id="ARBA00022833"/>
    </source>
</evidence>
<keyword evidence="4" id="KW-0456">Lyase</keyword>
<organism evidence="6 7">
    <name type="scientific">Parathalassolituus penaei</name>
    <dbReference type="NCBI Taxonomy" id="2997323"/>
    <lineage>
        <taxon>Bacteria</taxon>
        <taxon>Pseudomonadati</taxon>
        <taxon>Pseudomonadota</taxon>
        <taxon>Gammaproteobacteria</taxon>
        <taxon>Oceanospirillales</taxon>
        <taxon>Oceanospirillaceae</taxon>
        <taxon>Parathalassolituus</taxon>
    </lineage>
</organism>
<protein>
    <submittedName>
        <fullName evidence="6">GFA family protein</fullName>
    </submittedName>
</protein>
<evidence type="ECO:0000256" key="4">
    <source>
        <dbReference type="ARBA" id="ARBA00023239"/>
    </source>
</evidence>